<feature type="region of interest" description="Disordered" evidence="1">
    <location>
        <begin position="329"/>
        <end position="354"/>
    </location>
</feature>
<evidence type="ECO:0000256" key="1">
    <source>
        <dbReference type="SAM" id="MobiDB-lite"/>
    </source>
</evidence>
<protein>
    <submittedName>
        <fullName evidence="2">Thiamin biosynthesis protein</fullName>
    </submittedName>
</protein>
<accession>A0A4Y3WUP5</accession>
<dbReference type="Gene3D" id="3.40.50.720">
    <property type="entry name" value="NAD(P)-binding Rossmann-like Domain"/>
    <property type="match status" value="1"/>
</dbReference>
<proteinExistence type="predicted"/>
<sequence length="354" mass="35710">MGPVVDGPRAGAAVPGTLGGMPPLPALISLAPHRSLLPLGSRSRRLGLCPDRGLVVDDLDPPLALMLDELDSPVGPAALLDRAERRGADRAAAVELLEVLLAHGAVVDAAAARRVTGRRAHHVVLVVGDGPLAAGVVTGLARAGVGSVHVEAGGTVGSADLGTGLIEADRGVRRERAVARAAARLVPGTVVTAAPQRLAPDLVVLADAQAVPPQREQRLLGDGVAHLAVRLRDGVGVVGPLVLPGRSACLRCLDLHRAAREPGWPGVATQLVGATGRADPACVAATAALGTAQALAALDDTAAPAVLDATVEIDVTAATLATRRWSRHPDCTCGGPRHPPATCGAGPARGRLEP</sequence>
<dbReference type="GO" id="GO:0008641">
    <property type="term" value="F:ubiquitin-like modifier activating enzyme activity"/>
    <property type="evidence" value="ECO:0007669"/>
    <property type="project" value="InterPro"/>
</dbReference>
<gene>
    <name evidence="2" type="ORF">PHY01_45510</name>
</gene>
<reference evidence="2 3" key="1">
    <citation type="submission" date="2019-06" db="EMBL/GenBank/DDBJ databases">
        <title>Whole genome shotgun sequence of Pseudonocardia hydrocarbonoxydans NBRC 14498.</title>
        <authorList>
            <person name="Hosoyama A."/>
            <person name="Uohara A."/>
            <person name="Ohji S."/>
            <person name="Ichikawa N."/>
        </authorList>
    </citation>
    <scope>NUCLEOTIDE SEQUENCE [LARGE SCALE GENOMIC DNA]</scope>
    <source>
        <strain evidence="2 3">NBRC 14498</strain>
    </source>
</reference>
<comment type="caution">
    <text evidence="2">The sequence shown here is derived from an EMBL/GenBank/DDBJ whole genome shotgun (WGS) entry which is preliminary data.</text>
</comment>
<dbReference type="Proteomes" id="UP000320338">
    <property type="component" value="Unassembled WGS sequence"/>
</dbReference>
<dbReference type="EMBL" id="BJNG01000041">
    <property type="protein sequence ID" value="GEC22268.1"/>
    <property type="molecule type" value="Genomic_DNA"/>
</dbReference>
<evidence type="ECO:0000313" key="3">
    <source>
        <dbReference type="Proteomes" id="UP000320338"/>
    </source>
</evidence>
<dbReference type="AlphaFoldDB" id="A0A4Y3WUP5"/>
<dbReference type="SUPFAM" id="SSF69572">
    <property type="entry name" value="Activating enzymes of the ubiquitin-like proteins"/>
    <property type="match status" value="1"/>
</dbReference>
<keyword evidence="3" id="KW-1185">Reference proteome</keyword>
<evidence type="ECO:0000313" key="2">
    <source>
        <dbReference type="EMBL" id="GEC22268.1"/>
    </source>
</evidence>
<name>A0A4Y3WUP5_9PSEU</name>
<organism evidence="2 3">
    <name type="scientific">Pseudonocardia hydrocarbonoxydans</name>
    <dbReference type="NCBI Taxonomy" id="76726"/>
    <lineage>
        <taxon>Bacteria</taxon>
        <taxon>Bacillati</taxon>
        <taxon>Actinomycetota</taxon>
        <taxon>Actinomycetes</taxon>
        <taxon>Pseudonocardiales</taxon>
        <taxon>Pseudonocardiaceae</taxon>
        <taxon>Pseudonocardia</taxon>
    </lineage>
</organism>
<dbReference type="InterPro" id="IPR035985">
    <property type="entry name" value="Ubiquitin-activating_enz"/>
</dbReference>